<name>A0A3A4NQ32_ABYX5</name>
<comment type="caution">
    <text evidence="1">The sequence shown here is derived from an EMBL/GenBank/DDBJ whole genome shotgun (WGS) entry which is preliminary data.</text>
</comment>
<gene>
    <name evidence="1" type="ORF">C4520_13410</name>
</gene>
<sequence length="219" mass="24585">MSLWSRLKGGAKREYSESELATEADFFLRQLEQEIVADTKSAIKRMIKRPKHLEPLFDFNGPLYDRFAGIVLTGAFCKRRDTAIVQKSPDDLPSVQVITDHEAATLGQVLQRAAKSEAEVIFIRFIKEWPPDVLAAVEALYELAIDPDALFCIHSGPDNVFVRKNFLLSAAPAVKGAAPAQKAAEELFLYGEAQPDIEYDDYVLSAFGYVFCKFFRKES</sequence>
<proteinExistence type="predicted"/>
<dbReference type="AlphaFoldDB" id="A0A3A4NQ32"/>
<dbReference type="EMBL" id="QZKU01000092">
    <property type="protein sequence ID" value="RJP19180.1"/>
    <property type="molecule type" value="Genomic_DNA"/>
</dbReference>
<reference evidence="1 2" key="1">
    <citation type="journal article" date="2017" name="ISME J.">
        <title>Energy and carbon metabolisms in a deep terrestrial subsurface fluid microbial community.</title>
        <authorList>
            <person name="Momper L."/>
            <person name="Jungbluth S.P."/>
            <person name="Lee M.D."/>
            <person name="Amend J.P."/>
        </authorList>
    </citation>
    <scope>NUCLEOTIDE SEQUENCE [LARGE SCALE GENOMIC DNA]</scope>
    <source>
        <strain evidence="1">SURF_5</strain>
    </source>
</reference>
<accession>A0A3A4NQ32</accession>
<evidence type="ECO:0000313" key="2">
    <source>
        <dbReference type="Proteomes" id="UP000265882"/>
    </source>
</evidence>
<organism evidence="1 2">
    <name type="scientific">Abyssobacteria bacterium (strain SURF_5)</name>
    <dbReference type="NCBI Taxonomy" id="2093360"/>
    <lineage>
        <taxon>Bacteria</taxon>
        <taxon>Pseudomonadati</taxon>
        <taxon>Candidatus Hydrogenedentota</taxon>
        <taxon>Candidatus Abyssobacteria</taxon>
    </lineage>
</organism>
<evidence type="ECO:0000313" key="1">
    <source>
        <dbReference type="EMBL" id="RJP19180.1"/>
    </source>
</evidence>
<protein>
    <submittedName>
        <fullName evidence="1">Uncharacterized protein</fullName>
    </submittedName>
</protein>
<dbReference type="Proteomes" id="UP000265882">
    <property type="component" value="Unassembled WGS sequence"/>
</dbReference>